<dbReference type="SUPFAM" id="SSF74942">
    <property type="entry name" value="YhbC-like, C-terminal domain"/>
    <property type="match status" value="1"/>
</dbReference>
<dbReference type="InterPro" id="IPR028989">
    <property type="entry name" value="RimP_N"/>
</dbReference>
<evidence type="ECO:0000256" key="1">
    <source>
        <dbReference type="ARBA" id="ARBA00022490"/>
    </source>
</evidence>
<dbReference type="Gene3D" id="3.30.300.70">
    <property type="entry name" value="RimP-like superfamily, N-terminal"/>
    <property type="match status" value="1"/>
</dbReference>
<dbReference type="AlphaFoldDB" id="A0A9D6V2X5"/>
<dbReference type="InterPro" id="IPR003728">
    <property type="entry name" value="Ribosome_maturation_RimP"/>
</dbReference>
<gene>
    <name evidence="3" type="primary">rimP</name>
    <name evidence="6" type="ORF">HY912_05905</name>
</gene>
<dbReference type="Pfam" id="PF02576">
    <property type="entry name" value="RimP_N"/>
    <property type="match status" value="1"/>
</dbReference>
<dbReference type="Proteomes" id="UP000807825">
    <property type="component" value="Unassembled WGS sequence"/>
</dbReference>
<reference evidence="6" key="1">
    <citation type="submission" date="2020-07" db="EMBL/GenBank/DDBJ databases">
        <title>Huge and variable diversity of episymbiotic CPR bacteria and DPANN archaea in groundwater ecosystems.</title>
        <authorList>
            <person name="He C.Y."/>
            <person name="Keren R."/>
            <person name="Whittaker M."/>
            <person name="Farag I.F."/>
            <person name="Doudna J."/>
            <person name="Cate J.H.D."/>
            <person name="Banfield J.F."/>
        </authorList>
    </citation>
    <scope>NUCLEOTIDE SEQUENCE</scope>
    <source>
        <strain evidence="6">NC_groundwater_1664_Pr3_B-0.1um_52_9</strain>
    </source>
</reference>
<dbReference type="FunFam" id="3.30.300.70:FF:000001">
    <property type="entry name" value="Ribosome maturation factor RimP"/>
    <property type="match status" value="1"/>
</dbReference>
<keyword evidence="1 3" id="KW-0963">Cytoplasm</keyword>
<evidence type="ECO:0000259" key="4">
    <source>
        <dbReference type="Pfam" id="PF02576"/>
    </source>
</evidence>
<evidence type="ECO:0000313" key="6">
    <source>
        <dbReference type="EMBL" id="MBI5249011.1"/>
    </source>
</evidence>
<keyword evidence="2 3" id="KW-0690">Ribosome biogenesis</keyword>
<evidence type="ECO:0000313" key="7">
    <source>
        <dbReference type="Proteomes" id="UP000807825"/>
    </source>
</evidence>
<dbReference type="HAMAP" id="MF_01077">
    <property type="entry name" value="RimP"/>
    <property type="match status" value="1"/>
</dbReference>
<protein>
    <recommendedName>
        <fullName evidence="3">Ribosome maturation factor RimP</fullName>
    </recommendedName>
</protein>
<evidence type="ECO:0000256" key="2">
    <source>
        <dbReference type="ARBA" id="ARBA00022517"/>
    </source>
</evidence>
<dbReference type="CDD" id="cd01734">
    <property type="entry name" value="YlxS_C"/>
    <property type="match status" value="1"/>
</dbReference>
<dbReference type="GO" id="GO:0006412">
    <property type="term" value="P:translation"/>
    <property type="evidence" value="ECO:0007669"/>
    <property type="project" value="TreeGrafter"/>
</dbReference>
<feature type="domain" description="Ribosome maturation factor RimP N-terminal" evidence="4">
    <location>
        <begin position="12"/>
        <end position="83"/>
    </location>
</feature>
<comment type="subcellular location">
    <subcellularLocation>
        <location evidence="3">Cytoplasm</location>
    </subcellularLocation>
</comment>
<dbReference type="PANTHER" id="PTHR33867:SF1">
    <property type="entry name" value="RIBOSOME MATURATION FACTOR RIMP"/>
    <property type="match status" value="1"/>
</dbReference>
<dbReference type="InterPro" id="IPR028998">
    <property type="entry name" value="RimP_C"/>
</dbReference>
<evidence type="ECO:0000259" key="5">
    <source>
        <dbReference type="Pfam" id="PF17384"/>
    </source>
</evidence>
<organism evidence="6 7">
    <name type="scientific">Desulfomonile tiedjei</name>
    <dbReference type="NCBI Taxonomy" id="2358"/>
    <lineage>
        <taxon>Bacteria</taxon>
        <taxon>Pseudomonadati</taxon>
        <taxon>Thermodesulfobacteriota</taxon>
        <taxon>Desulfomonilia</taxon>
        <taxon>Desulfomonilales</taxon>
        <taxon>Desulfomonilaceae</taxon>
        <taxon>Desulfomonile</taxon>
    </lineage>
</organism>
<name>A0A9D6V2X5_9BACT</name>
<proteinExistence type="inferred from homology"/>
<comment type="function">
    <text evidence="3">Required for maturation of 30S ribosomal subunits.</text>
</comment>
<accession>A0A9D6V2X5</accession>
<sequence length="168" mass="19053">MDRELISSLWAMIEPVLEPEGIDLVEIEFKLEGGRWILRLFIDGPSGVTLADCEAVSRQVGALLDIKDPIVRKYTLEVSSPGINRVLRKLKDFSRFAGSPVRIKTRTKIQGQRNFQGILQGVEDSRIIVIVDGNRIEINPDDLEKARLDLPEKELFRKDLRRRSASGD</sequence>
<comment type="caution">
    <text evidence="6">The sequence shown here is derived from an EMBL/GenBank/DDBJ whole genome shotgun (WGS) entry which is preliminary data.</text>
</comment>
<dbReference type="GO" id="GO:0005829">
    <property type="term" value="C:cytosol"/>
    <property type="evidence" value="ECO:0007669"/>
    <property type="project" value="TreeGrafter"/>
</dbReference>
<evidence type="ECO:0000256" key="3">
    <source>
        <dbReference type="HAMAP-Rule" id="MF_01077"/>
    </source>
</evidence>
<dbReference type="InterPro" id="IPR035956">
    <property type="entry name" value="RimP_N_sf"/>
</dbReference>
<dbReference type="Gene3D" id="2.30.30.180">
    <property type="entry name" value="Ribosome maturation factor RimP, C-terminal domain"/>
    <property type="match status" value="1"/>
</dbReference>
<feature type="domain" description="Ribosome maturation factor RimP C-terminal" evidence="5">
    <location>
        <begin position="87"/>
        <end position="148"/>
    </location>
</feature>
<dbReference type="EMBL" id="JACRDE010000169">
    <property type="protein sequence ID" value="MBI5249011.1"/>
    <property type="molecule type" value="Genomic_DNA"/>
</dbReference>
<dbReference type="SUPFAM" id="SSF75420">
    <property type="entry name" value="YhbC-like, N-terminal domain"/>
    <property type="match status" value="1"/>
</dbReference>
<comment type="similarity">
    <text evidence="3">Belongs to the RimP family.</text>
</comment>
<dbReference type="Pfam" id="PF17384">
    <property type="entry name" value="DUF150_C"/>
    <property type="match status" value="1"/>
</dbReference>
<dbReference type="InterPro" id="IPR036847">
    <property type="entry name" value="RimP_C_sf"/>
</dbReference>
<dbReference type="PANTHER" id="PTHR33867">
    <property type="entry name" value="RIBOSOME MATURATION FACTOR RIMP"/>
    <property type="match status" value="1"/>
</dbReference>
<dbReference type="GO" id="GO:0000028">
    <property type="term" value="P:ribosomal small subunit assembly"/>
    <property type="evidence" value="ECO:0007669"/>
    <property type="project" value="TreeGrafter"/>
</dbReference>